<reference evidence="4 5" key="1">
    <citation type="submission" date="2014-04" db="EMBL/GenBank/DDBJ databases">
        <authorList>
            <consortium name="DOE Joint Genome Institute"/>
            <person name="Kuo A."/>
            <person name="Girlanda M."/>
            <person name="Perotto S."/>
            <person name="Kohler A."/>
            <person name="Nagy L.G."/>
            <person name="Floudas D."/>
            <person name="Copeland A."/>
            <person name="Barry K.W."/>
            <person name="Cichocki N."/>
            <person name="Veneault-Fourrey C."/>
            <person name="LaButti K."/>
            <person name="Lindquist E.A."/>
            <person name="Lipzen A."/>
            <person name="Lundell T."/>
            <person name="Morin E."/>
            <person name="Murat C."/>
            <person name="Sun H."/>
            <person name="Tunlid A."/>
            <person name="Henrissat B."/>
            <person name="Grigoriev I.V."/>
            <person name="Hibbett D.S."/>
            <person name="Martin F."/>
            <person name="Nordberg H.P."/>
            <person name="Cantor M.N."/>
            <person name="Hua S.X."/>
        </authorList>
    </citation>
    <scope>NUCLEOTIDE SEQUENCE [LARGE SCALE GENOMIC DNA]</scope>
    <source>
        <strain evidence="4 5">MUT 4182</strain>
    </source>
</reference>
<feature type="domain" description="NADP-dependent oxidoreductase" evidence="3">
    <location>
        <begin position="31"/>
        <end position="354"/>
    </location>
</feature>
<evidence type="ECO:0000313" key="5">
    <source>
        <dbReference type="Proteomes" id="UP000054248"/>
    </source>
</evidence>
<keyword evidence="2" id="KW-0812">Transmembrane</keyword>
<dbReference type="InterPro" id="IPR023210">
    <property type="entry name" value="NADP_OxRdtase_dom"/>
</dbReference>
<feature type="transmembrane region" description="Helical" evidence="2">
    <location>
        <begin position="176"/>
        <end position="200"/>
    </location>
</feature>
<dbReference type="PANTHER" id="PTHR43364:SF4">
    <property type="entry name" value="NAD(P)-LINKED OXIDOREDUCTASE SUPERFAMILY PROTEIN"/>
    <property type="match status" value="1"/>
</dbReference>
<dbReference type="PANTHER" id="PTHR43364">
    <property type="entry name" value="NADH-SPECIFIC METHYLGLYOXAL REDUCTASE-RELATED"/>
    <property type="match status" value="1"/>
</dbReference>
<accession>A0A0C3QEZ2</accession>
<reference evidence="5" key="2">
    <citation type="submission" date="2015-01" db="EMBL/GenBank/DDBJ databases">
        <title>Evolutionary Origins and Diversification of the Mycorrhizal Mutualists.</title>
        <authorList>
            <consortium name="DOE Joint Genome Institute"/>
            <consortium name="Mycorrhizal Genomics Consortium"/>
            <person name="Kohler A."/>
            <person name="Kuo A."/>
            <person name="Nagy L.G."/>
            <person name="Floudas D."/>
            <person name="Copeland A."/>
            <person name="Barry K.W."/>
            <person name="Cichocki N."/>
            <person name="Veneault-Fourrey C."/>
            <person name="LaButti K."/>
            <person name="Lindquist E.A."/>
            <person name="Lipzen A."/>
            <person name="Lundell T."/>
            <person name="Morin E."/>
            <person name="Murat C."/>
            <person name="Riley R."/>
            <person name="Ohm R."/>
            <person name="Sun H."/>
            <person name="Tunlid A."/>
            <person name="Henrissat B."/>
            <person name="Grigoriev I.V."/>
            <person name="Hibbett D.S."/>
            <person name="Martin F."/>
        </authorList>
    </citation>
    <scope>NUCLEOTIDE SEQUENCE [LARGE SCALE GENOMIC DNA]</scope>
    <source>
        <strain evidence="5">MUT 4182</strain>
    </source>
</reference>
<dbReference type="GO" id="GO:0016491">
    <property type="term" value="F:oxidoreductase activity"/>
    <property type="evidence" value="ECO:0007669"/>
    <property type="project" value="UniProtKB-KW"/>
</dbReference>
<keyword evidence="5" id="KW-1185">Reference proteome</keyword>
<keyword evidence="1" id="KW-0560">Oxidoreductase</keyword>
<dbReference type="InterPro" id="IPR036812">
    <property type="entry name" value="NAD(P)_OxRdtase_dom_sf"/>
</dbReference>
<dbReference type="Gene3D" id="3.20.20.100">
    <property type="entry name" value="NADP-dependent oxidoreductase domain"/>
    <property type="match status" value="1"/>
</dbReference>
<proteinExistence type="predicted"/>
<keyword evidence="2" id="KW-1133">Transmembrane helix</keyword>
<dbReference type="InterPro" id="IPR050523">
    <property type="entry name" value="AKR_Detox_Biosynth"/>
</dbReference>
<dbReference type="SUPFAM" id="SSF51430">
    <property type="entry name" value="NAD(P)-linked oxidoreductase"/>
    <property type="match status" value="1"/>
</dbReference>
<protein>
    <recommendedName>
        <fullName evidence="3">NADP-dependent oxidoreductase domain-containing protein</fullName>
    </recommendedName>
</protein>
<name>A0A0C3QEZ2_9AGAM</name>
<dbReference type="OrthoDB" id="48988at2759"/>
<evidence type="ECO:0000256" key="1">
    <source>
        <dbReference type="ARBA" id="ARBA00023002"/>
    </source>
</evidence>
<dbReference type="EMBL" id="KN822978">
    <property type="protein sequence ID" value="KIO29825.1"/>
    <property type="molecule type" value="Genomic_DNA"/>
</dbReference>
<evidence type="ECO:0000256" key="2">
    <source>
        <dbReference type="SAM" id="Phobius"/>
    </source>
</evidence>
<evidence type="ECO:0000313" key="4">
    <source>
        <dbReference type="EMBL" id="KIO29825.1"/>
    </source>
</evidence>
<dbReference type="Pfam" id="PF00248">
    <property type="entry name" value="Aldo_ket_red"/>
    <property type="match status" value="1"/>
</dbReference>
<keyword evidence="2" id="KW-0472">Membrane</keyword>
<evidence type="ECO:0000259" key="3">
    <source>
        <dbReference type="Pfam" id="PF00248"/>
    </source>
</evidence>
<dbReference type="Proteomes" id="UP000054248">
    <property type="component" value="Unassembled WGS sequence"/>
</dbReference>
<dbReference type="HOGENOM" id="CLU_023205_2_0_1"/>
<dbReference type="AlphaFoldDB" id="A0A0C3QEZ2"/>
<dbReference type="STRING" id="1051891.A0A0C3QEZ2"/>
<sequence>MSAPTVQTSPTAPLSTVPYVRLGKSGLKVSKLILGCMTYGSSQWAPWVLDEAEGIEHIKAAYDLGINTFDTADMYSNGHSEIVLGKAIKKHNLPRDEIVVMTKIYATVMRNPGDREFGLSEDEMAKRRYTNQKGLNRKHIFEGLNGSLGGLRLESSFFLLGPGLASVPLLEGPLRVLLALFKAGLFGSLGFSFCWAWHFFQKMQSYARQHNLTEFISMQNRYNAIYREEEREMVPMLQDMGVGMIPYTVLASGFLTRRINEPQTGRSSVDQFAKFLNGDPEQNRFLADINERIAQIAEKRGVSMGRIAIAWLLSKPFVTAPIVGSTSIEKLKDLIGGINVQLSEEEVESIDEAYLPRAVAGHF</sequence>
<organism evidence="4 5">
    <name type="scientific">Tulasnella calospora MUT 4182</name>
    <dbReference type="NCBI Taxonomy" id="1051891"/>
    <lineage>
        <taxon>Eukaryota</taxon>
        <taxon>Fungi</taxon>
        <taxon>Dikarya</taxon>
        <taxon>Basidiomycota</taxon>
        <taxon>Agaricomycotina</taxon>
        <taxon>Agaricomycetes</taxon>
        <taxon>Cantharellales</taxon>
        <taxon>Tulasnellaceae</taxon>
        <taxon>Tulasnella</taxon>
    </lineage>
</organism>
<gene>
    <name evidence="4" type="ORF">M407DRAFT_226354</name>
</gene>